<dbReference type="Gene3D" id="3.30.250.20">
    <property type="entry name" value="L1 transposable element, C-terminal domain"/>
    <property type="match status" value="1"/>
</dbReference>
<dbReference type="InterPro" id="IPR042566">
    <property type="entry name" value="L1_C"/>
</dbReference>
<reference evidence="1" key="1">
    <citation type="submission" date="2022-03" db="EMBL/GenBank/DDBJ databases">
        <authorList>
            <person name="Alioto T."/>
            <person name="Alioto T."/>
            <person name="Gomez Garrido J."/>
        </authorList>
    </citation>
    <scope>NUCLEOTIDE SEQUENCE</scope>
</reference>
<dbReference type="PANTHER" id="PTHR11505">
    <property type="entry name" value="L1 TRANSPOSABLE ELEMENT-RELATED"/>
    <property type="match status" value="1"/>
</dbReference>
<accession>A0AAD1TQU4</accession>
<gene>
    <name evidence="1" type="ORF">PECUL_23A058685</name>
</gene>
<keyword evidence="2" id="KW-1185">Reference proteome</keyword>
<evidence type="ECO:0000313" key="2">
    <source>
        <dbReference type="Proteomes" id="UP001295444"/>
    </source>
</evidence>
<dbReference type="Proteomes" id="UP001295444">
    <property type="component" value="Chromosome 14"/>
</dbReference>
<organism evidence="1 2">
    <name type="scientific">Pelobates cultripes</name>
    <name type="common">Western spadefoot toad</name>
    <dbReference type="NCBI Taxonomy" id="61616"/>
    <lineage>
        <taxon>Eukaryota</taxon>
        <taxon>Metazoa</taxon>
        <taxon>Chordata</taxon>
        <taxon>Craniata</taxon>
        <taxon>Vertebrata</taxon>
        <taxon>Euteleostomi</taxon>
        <taxon>Amphibia</taxon>
        <taxon>Batrachia</taxon>
        <taxon>Anura</taxon>
        <taxon>Pelobatoidea</taxon>
        <taxon>Pelobatidae</taxon>
        <taxon>Pelobates</taxon>
    </lineage>
</organism>
<dbReference type="Gene3D" id="3.30.70.1820">
    <property type="entry name" value="L1 transposable element, RRM domain"/>
    <property type="match status" value="1"/>
</dbReference>
<dbReference type="AlphaFoldDB" id="A0AAD1TQU4"/>
<name>A0AAD1TQU4_PELCU</name>
<dbReference type="EMBL" id="OW240925">
    <property type="protein sequence ID" value="CAH2329522.1"/>
    <property type="molecule type" value="Genomic_DNA"/>
</dbReference>
<sequence>PSLPDSAWAFDHMHRLPRPERFTNETPRDIIVKCHYYVHKEALMAAARKTATIPEPHQRISLYADLSAATMTRRKEFANETATLRATNVTYKWGYPIKQ</sequence>
<protein>
    <submittedName>
        <fullName evidence="1">Uncharacterized protein</fullName>
    </submittedName>
</protein>
<dbReference type="InterPro" id="IPR004244">
    <property type="entry name" value="Transposase_22"/>
</dbReference>
<proteinExistence type="predicted"/>
<evidence type="ECO:0000313" key="1">
    <source>
        <dbReference type="EMBL" id="CAH2329522.1"/>
    </source>
</evidence>
<feature type="non-terminal residue" evidence="1">
    <location>
        <position position="1"/>
    </location>
</feature>